<gene>
    <name evidence="1" type="ORF">UU03_C0019G0008</name>
</gene>
<evidence type="ECO:0000313" key="2">
    <source>
        <dbReference type="Proteomes" id="UP000034613"/>
    </source>
</evidence>
<accession>A0A0G0SDP4</accession>
<protein>
    <submittedName>
        <fullName evidence="1">Uncharacterized protein</fullName>
    </submittedName>
</protein>
<evidence type="ECO:0000313" key="1">
    <source>
        <dbReference type="EMBL" id="KKR62974.1"/>
    </source>
</evidence>
<dbReference type="AlphaFoldDB" id="A0A0G0SDP4"/>
<dbReference type="Proteomes" id="UP000034613">
    <property type="component" value="Unassembled WGS sequence"/>
</dbReference>
<reference evidence="1 2" key="1">
    <citation type="journal article" date="2015" name="Nature">
        <title>rRNA introns, odd ribosomes, and small enigmatic genomes across a large radiation of phyla.</title>
        <authorList>
            <person name="Brown C.T."/>
            <person name="Hug L.A."/>
            <person name="Thomas B.C."/>
            <person name="Sharon I."/>
            <person name="Castelle C.J."/>
            <person name="Singh A."/>
            <person name="Wilkins M.J."/>
            <person name="Williams K.H."/>
            <person name="Banfield J.F."/>
        </authorList>
    </citation>
    <scope>NUCLEOTIDE SEQUENCE [LARGE SCALE GENOMIC DNA]</scope>
</reference>
<dbReference type="EMBL" id="LBZB01000019">
    <property type="protein sequence ID" value="KKR62974.1"/>
    <property type="molecule type" value="Genomic_DNA"/>
</dbReference>
<name>A0A0G0SDP4_9BACT</name>
<proteinExistence type="predicted"/>
<sequence length="98" mass="10859">MKIEYLICDTCGKKIDFEAGGDRAAGKIEIARIRMTLGNANVALASLSPFRTEKVAELATKEIVEKTYIDLCEKCTKQIEDLCVSLRNKNIKSSTTTQ</sequence>
<organism evidence="1 2">
    <name type="scientific">Candidatus Woesebacteria bacterium GW2011_GWA1_40_45</name>
    <dbReference type="NCBI Taxonomy" id="1618554"/>
    <lineage>
        <taxon>Bacteria</taxon>
        <taxon>Candidatus Woeseibacteriota</taxon>
    </lineage>
</organism>
<comment type="caution">
    <text evidence="1">The sequence shown here is derived from an EMBL/GenBank/DDBJ whole genome shotgun (WGS) entry which is preliminary data.</text>
</comment>